<name>A0A6L5TDH2_9FIRM</name>
<sequence>MSMDLEVKKFSYSPEYLLAGTDIRVTTAVKKAGADLKVGAPVKLDSSTGKVSPVGKSDGVAALYGIATEDFKADEEAVIYLTGEFFADRMALETGVTAASLEVAFRNIGIFLK</sequence>
<dbReference type="AlphaFoldDB" id="A0A6L5TDH2"/>
<comment type="caution">
    <text evidence="1">The sequence shown here is derived from an EMBL/GenBank/DDBJ whole genome shotgun (WGS) entry which is preliminary data.</text>
</comment>
<evidence type="ECO:0000313" key="1">
    <source>
        <dbReference type="EMBL" id="MSC79699.1"/>
    </source>
</evidence>
<organism evidence="1 2">
    <name type="scientific">Faecalibacterium prausnitzii</name>
    <dbReference type="NCBI Taxonomy" id="853"/>
    <lineage>
        <taxon>Bacteria</taxon>
        <taxon>Bacillati</taxon>
        <taxon>Bacillota</taxon>
        <taxon>Clostridia</taxon>
        <taxon>Eubacteriales</taxon>
        <taxon>Oscillospiraceae</taxon>
        <taxon>Faecalibacterium</taxon>
    </lineage>
</organism>
<accession>A0A6L5TDH2</accession>
<dbReference type="Proteomes" id="UP000477010">
    <property type="component" value="Unassembled WGS sequence"/>
</dbReference>
<dbReference type="EMBL" id="WKQE01000002">
    <property type="protein sequence ID" value="MSC79699.1"/>
    <property type="molecule type" value="Genomic_DNA"/>
</dbReference>
<evidence type="ECO:0000313" key="2">
    <source>
        <dbReference type="Proteomes" id="UP000477010"/>
    </source>
</evidence>
<protein>
    <recommendedName>
        <fullName evidence="3">Head decoration protein</fullName>
    </recommendedName>
</protein>
<gene>
    <name evidence="1" type="ORF">GKD85_02490</name>
</gene>
<dbReference type="RefSeq" id="WP_154252019.1">
    <property type="nucleotide sequence ID" value="NZ_WKPZ01000004.1"/>
</dbReference>
<evidence type="ECO:0008006" key="3">
    <source>
        <dbReference type="Google" id="ProtNLM"/>
    </source>
</evidence>
<proteinExistence type="predicted"/>
<dbReference type="Gene3D" id="2.40.300.10">
    <property type="entry name" value="Head decoration protein D"/>
    <property type="match status" value="1"/>
</dbReference>
<reference evidence="1 2" key="1">
    <citation type="journal article" date="2019" name="Nat. Med.">
        <title>A library of human gut bacterial isolates paired with longitudinal multiomics data enables mechanistic microbiome research.</title>
        <authorList>
            <person name="Poyet M."/>
            <person name="Groussin M."/>
            <person name="Gibbons S.M."/>
            <person name="Avila-Pacheco J."/>
            <person name="Jiang X."/>
            <person name="Kearney S.M."/>
            <person name="Perrotta A.R."/>
            <person name="Berdy B."/>
            <person name="Zhao S."/>
            <person name="Lieberman T.D."/>
            <person name="Swanson P.K."/>
            <person name="Smith M."/>
            <person name="Roesemann S."/>
            <person name="Alexander J.E."/>
            <person name="Rich S.A."/>
            <person name="Livny J."/>
            <person name="Vlamakis H."/>
            <person name="Clish C."/>
            <person name="Bullock K."/>
            <person name="Deik A."/>
            <person name="Scott J."/>
            <person name="Pierce K.A."/>
            <person name="Xavier R.J."/>
            <person name="Alm E.J."/>
        </authorList>
    </citation>
    <scope>NUCLEOTIDE SEQUENCE [LARGE SCALE GENOMIC DNA]</scope>
    <source>
        <strain evidence="1 2">BIOML-B9</strain>
    </source>
</reference>